<dbReference type="STRING" id="28094.SAMN06295900_115122"/>
<accession>A0A1X7GFK6</accession>
<evidence type="ECO:0000256" key="2">
    <source>
        <dbReference type="RuleBase" id="RU362097"/>
    </source>
</evidence>
<feature type="chain" id="PRO_5011816832" evidence="2">
    <location>
        <begin position="29"/>
        <end position="500"/>
    </location>
</feature>
<gene>
    <name evidence="4" type="ORF">SAMN06295900_115122</name>
</gene>
<keyword evidence="5" id="KW-1185">Reference proteome</keyword>
<keyword evidence="2 4" id="KW-0449">Lipoprotein</keyword>
<dbReference type="EMBL" id="FXAH01000015">
    <property type="protein sequence ID" value="SMF69070.1"/>
    <property type="molecule type" value="Genomic_DNA"/>
</dbReference>
<dbReference type="OrthoDB" id="9770517at2"/>
<keyword evidence="2" id="KW-0812">Transmembrane</keyword>
<dbReference type="Pfam" id="PF02321">
    <property type="entry name" value="OEP"/>
    <property type="match status" value="2"/>
</dbReference>
<dbReference type="SUPFAM" id="SSF56954">
    <property type="entry name" value="Outer membrane efflux proteins (OEP)"/>
    <property type="match status" value="1"/>
</dbReference>
<organism evidence="4 5">
    <name type="scientific">Trinickia caryophylli</name>
    <name type="common">Paraburkholderia caryophylli</name>
    <dbReference type="NCBI Taxonomy" id="28094"/>
    <lineage>
        <taxon>Bacteria</taxon>
        <taxon>Pseudomonadati</taxon>
        <taxon>Pseudomonadota</taxon>
        <taxon>Betaproteobacteria</taxon>
        <taxon>Burkholderiales</taxon>
        <taxon>Burkholderiaceae</taxon>
        <taxon>Trinickia</taxon>
    </lineage>
</organism>
<evidence type="ECO:0000313" key="4">
    <source>
        <dbReference type="EMBL" id="SMF69070.1"/>
    </source>
</evidence>
<dbReference type="Gene3D" id="2.20.200.10">
    <property type="entry name" value="Outer membrane efflux proteins (OEP)"/>
    <property type="match status" value="1"/>
</dbReference>
<reference evidence="5" key="1">
    <citation type="submission" date="2017-04" db="EMBL/GenBank/DDBJ databases">
        <authorList>
            <person name="Varghese N."/>
            <person name="Submissions S."/>
        </authorList>
    </citation>
    <scope>NUCLEOTIDE SEQUENCE [LARGE SCALE GENOMIC DNA]</scope>
    <source>
        <strain evidence="5">Ballard 720</strain>
    </source>
</reference>
<dbReference type="PROSITE" id="PS51257">
    <property type="entry name" value="PROKAR_LIPOPROTEIN"/>
    <property type="match status" value="1"/>
</dbReference>
<name>A0A1X7GFK6_TRICW</name>
<comment type="subcellular location">
    <subcellularLocation>
        <location evidence="2">Cell membrane</location>
        <topology evidence="2">Lipid-anchor</topology>
    </subcellularLocation>
</comment>
<dbReference type="GO" id="GO:0005886">
    <property type="term" value="C:plasma membrane"/>
    <property type="evidence" value="ECO:0007669"/>
    <property type="project" value="UniProtKB-SubCell"/>
</dbReference>
<dbReference type="InterPro" id="IPR010131">
    <property type="entry name" value="MdtP/NodT-like"/>
</dbReference>
<dbReference type="NCBIfam" id="TIGR01845">
    <property type="entry name" value="outer_NodT"/>
    <property type="match status" value="1"/>
</dbReference>
<keyword evidence="2" id="KW-0472">Membrane</keyword>
<dbReference type="GeneID" id="95552806"/>
<protein>
    <submittedName>
        <fullName evidence="4">Efflux transporter, outer membrane factor (OMF) lipoprotein, NodT family</fullName>
    </submittedName>
</protein>
<keyword evidence="2" id="KW-0564">Palmitate</keyword>
<sequence length="500" mass="53226">MNPFARASVVVRCVVSVAVLLSGGCAMGPDFRQPAAPDAQQYTRGAQPTATASAGGTNGTAQSFAVVPAAPYMWWTTFGCAPLDRLVDAALRNSPTLEAARARLRQAEENYRAEAGQVLLPAVDASLSATRKQVDLSSVGLPNVASPGPFTLYDASVSVSYALDLFGANRRALEATRAHVDYDGYELEAARLTLAGNVVSAAIRRASLQRQIRLTQEIERYEARRLEIMEGRMRAGGLAEFDVRAQRALLAQTRAALAPLETQHAQAEHRLAVLTGEAPSVAAFDDIALEAIRLPADLPLTLPSTLARERPDIRAAEALLHEASANVGVATANLYPQIVISAGAGSERRHIRNLLDSLNVWNVGASLTQPIFHGGALHAQRRAAMAAYDAALADYRETVLGALQQVADVLRALQHDAIALAERDRAARQQQGRADIAASRHAAGGISEAELIEAQRAALDTLLDRTKAEADRLSDTAALFQSLGGTPLDGAAPIARKRVR</sequence>
<dbReference type="Gene3D" id="1.20.1600.10">
    <property type="entry name" value="Outer membrane efflux proteins (OEP)"/>
    <property type="match status" value="1"/>
</dbReference>
<evidence type="ECO:0000313" key="5">
    <source>
        <dbReference type="Proteomes" id="UP000192911"/>
    </source>
</evidence>
<evidence type="ECO:0000256" key="3">
    <source>
        <dbReference type="SAM" id="MobiDB-lite"/>
    </source>
</evidence>
<proteinExistence type="inferred from homology"/>
<dbReference type="RefSeq" id="WP_085229720.1">
    <property type="nucleotide sequence ID" value="NZ_BSQD01000008.1"/>
</dbReference>
<keyword evidence="2" id="KW-0732">Signal</keyword>
<feature type="region of interest" description="Disordered" evidence="3">
    <location>
        <begin position="36"/>
        <end position="57"/>
    </location>
</feature>
<dbReference type="AlphaFoldDB" id="A0A1X7GFK6"/>
<dbReference type="InterPro" id="IPR003423">
    <property type="entry name" value="OMP_efflux"/>
</dbReference>
<dbReference type="GO" id="GO:0015562">
    <property type="term" value="F:efflux transmembrane transporter activity"/>
    <property type="evidence" value="ECO:0007669"/>
    <property type="project" value="InterPro"/>
</dbReference>
<dbReference type="Proteomes" id="UP000192911">
    <property type="component" value="Unassembled WGS sequence"/>
</dbReference>
<feature type="signal peptide" evidence="2">
    <location>
        <begin position="1"/>
        <end position="28"/>
    </location>
</feature>
<dbReference type="PANTHER" id="PTHR30203">
    <property type="entry name" value="OUTER MEMBRANE CATION EFFLUX PROTEIN"/>
    <property type="match status" value="1"/>
</dbReference>
<comment type="similarity">
    <text evidence="1 2">Belongs to the outer membrane factor (OMF) (TC 1.B.17) family.</text>
</comment>
<dbReference type="PANTHER" id="PTHR30203:SF33">
    <property type="entry name" value="BLR4455 PROTEIN"/>
    <property type="match status" value="1"/>
</dbReference>
<keyword evidence="2" id="KW-1134">Transmembrane beta strand</keyword>
<evidence type="ECO:0000256" key="1">
    <source>
        <dbReference type="ARBA" id="ARBA00007613"/>
    </source>
</evidence>